<sequence length="72" mass="8571">MIMKNHNHDELPEALDYDVISRFYTQLCEWGGHAKCSDIRLMAAGKEEPLDEQMKSWSTVINWHNHWIQKDK</sequence>
<dbReference type="EMBL" id="RCNL01000003">
    <property type="protein sequence ID" value="TXL79004.1"/>
    <property type="molecule type" value="Genomic_DNA"/>
</dbReference>
<keyword evidence="2" id="KW-1185">Reference proteome</keyword>
<organism evidence="1 2">
    <name type="scientific">Pantoea vagans</name>
    <dbReference type="NCBI Taxonomy" id="470934"/>
    <lineage>
        <taxon>Bacteria</taxon>
        <taxon>Pseudomonadati</taxon>
        <taxon>Pseudomonadota</taxon>
        <taxon>Gammaproteobacteria</taxon>
        <taxon>Enterobacterales</taxon>
        <taxon>Erwiniaceae</taxon>
        <taxon>Pantoea</taxon>
    </lineage>
</organism>
<comment type="caution">
    <text evidence="1">The sequence shown here is derived from an EMBL/GenBank/DDBJ whole genome shotgun (WGS) entry which is preliminary data.</text>
</comment>
<protein>
    <submittedName>
        <fullName evidence="1">Uncharacterized protein</fullName>
    </submittedName>
</protein>
<evidence type="ECO:0000313" key="1">
    <source>
        <dbReference type="EMBL" id="TXL79004.1"/>
    </source>
</evidence>
<proteinExistence type="predicted"/>
<accession>A0ABY3LGR6</accession>
<name>A0ABY3LGR6_9GAMM</name>
<evidence type="ECO:0000313" key="2">
    <source>
        <dbReference type="Proteomes" id="UP000426772"/>
    </source>
</evidence>
<reference evidence="1 2" key="1">
    <citation type="submission" date="2018-10" db="EMBL/GenBank/DDBJ databases">
        <title>Draft genome sequence of Pantoea vagans isolated from corpses of the sugarcane aphid Melanaphis sacchari Zehntner.</title>
        <authorList>
            <person name="Toledo E."/>
            <person name="Pena G."/>
            <person name="Lozano L."/>
        </authorList>
    </citation>
    <scope>NUCLEOTIDE SEQUENCE [LARGE SCALE GENOMIC DNA]</scope>
    <source>
        <strain evidence="1 2">ET-90</strain>
    </source>
</reference>
<gene>
    <name evidence="1" type="ORF">D9O29_08820</name>
</gene>
<dbReference type="Proteomes" id="UP000426772">
    <property type="component" value="Unassembled WGS sequence"/>
</dbReference>